<protein>
    <recommendedName>
        <fullName evidence="10">Lysophospholipid acyltransferase</fullName>
    </recommendedName>
</protein>
<comment type="subcellular location">
    <subcellularLocation>
        <location evidence="1">Membrane</location>
        <topology evidence="1">Multi-pass membrane protein</topology>
    </subcellularLocation>
</comment>
<dbReference type="GO" id="GO:0016020">
    <property type="term" value="C:membrane"/>
    <property type="evidence" value="ECO:0007669"/>
    <property type="project" value="UniProtKB-SubCell"/>
</dbReference>
<dbReference type="InterPro" id="IPR049941">
    <property type="entry name" value="LPLAT_7/PORCN-like"/>
</dbReference>
<feature type="transmembrane region" description="Helical" evidence="7">
    <location>
        <begin position="312"/>
        <end position="333"/>
    </location>
</feature>
<evidence type="ECO:0000256" key="2">
    <source>
        <dbReference type="ARBA" id="ARBA00022679"/>
    </source>
</evidence>
<accession>A0A9P6XFL6</accession>
<dbReference type="GO" id="GO:0030258">
    <property type="term" value="P:lipid modification"/>
    <property type="evidence" value="ECO:0007669"/>
    <property type="project" value="TreeGrafter"/>
</dbReference>
<feature type="transmembrane region" description="Helical" evidence="7">
    <location>
        <begin position="261"/>
        <end position="283"/>
    </location>
</feature>
<keyword evidence="6" id="KW-0012">Acyltransferase</keyword>
<evidence type="ECO:0000313" key="9">
    <source>
        <dbReference type="Proteomes" id="UP000716291"/>
    </source>
</evidence>
<sequence length="389" mass="45575">MKYTNYAWVNFIFVMASMCLCHIVRISKGYEGDTDLDYSGALMILTIKLSSFGFNVLDGRTTTRELSVHDQQMKIVTYPTLIQYFGWVFFFAGFLAGPTCEYMDYIRFVENRVQTTTWYHSLRRFGKSLIFIIAVVYLAPTYNYFGALQSAWVTRSFWYKMFFVQLSAFLTRCKYYGIWYLAEGASIMAGLGFNGYDSEGHPQWNKLTNTNVLSCEFAQSLKQLTENWNIGANHWLRHYVYLRSAHLGSAKSTMVTYAISAMWHGFHPGFYIFFMSGSIFQLIGRQVRKTVRPFFLTVDGHPKRYLKPCYDISTWLVTMGTLNMLVPCFDLLYIPRIMQVWRQIYYSHFLIVAAGTIILHTLKPTLKRLQKKRVERYEQKQKLVERKTN</sequence>
<reference evidence="8" key="1">
    <citation type="journal article" date="2020" name="Microb. Genom.">
        <title>Genetic diversity of clinical and environmental Mucorales isolates obtained from an investigation of mucormycosis cases among solid organ transplant recipients.</title>
        <authorList>
            <person name="Nguyen M.H."/>
            <person name="Kaul D."/>
            <person name="Muto C."/>
            <person name="Cheng S.J."/>
            <person name="Richter R.A."/>
            <person name="Bruno V.M."/>
            <person name="Liu G."/>
            <person name="Beyhan S."/>
            <person name="Sundermann A.J."/>
            <person name="Mounaud S."/>
            <person name="Pasculle A.W."/>
            <person name="Nierman W.C."/>
            <person name="Driscoll E."/>
            <person name="Cumbie R."/>
            <person name="Clancy C.J."/>
            <person name="Dupont C.L."/>
        </authorList>
    </citation>
    <scope>NUCLEOTIDE SEQUENCE</scope>
    <source>
        <strain evidence="8">GL11</strain>
    </source>
</reference>
<keyword evidence="5 7" id="KW-0472">Membrane</keyword>
<comment type="caution">
    <text evidence="8">The sequence shown here is derived from an EMBL/GenBank/DDBJ whole genome shotgun (WGS) entry which is preliminary data.</text>
</comment>
<dbReference type="InterPro" id="IPR004299">
    <property type="entry name" value="MBOAT_fam"/>
</dbReference>
<evidence type="ECO:0000256" key="6">
    <source>
        <dbReference type="ARBA" id="ARBA00023315"/>
    </source>
</evidence>
<keyword evidence="2" id="KW-0808">Transferase</keyword>
<name>A0A9P6XFL6_RHIOR</name>
<dbReference type="OrthoDB" id="286734at2759"/>
<dbReference type="AlphaFoldDB" id="A0A9P6XFL6"/>
<organism evidence="8 9">
    <name type="scientific">Rhizopus oryzae</name>
    <name type="common">Mucormycosis agent</name>
    <name type="synonym">Rhizopus arrhizus var. delemar</name>
    <dbReference type="NCBI Taxonomy" id="64495"/>
    <lineage>
        <taxon>Eukaryota</taxon>
        <taxon>Fungi</taxon>
        <taxon>Fungi incertae sedis</taxon>
        <taxon>Mucoromycota</taxon>
        <taxon>Mucoromycotina</taxon>
        <taxon>Mucoromycetes</taxon>
        <taxon>Mucorales</taxon>
        <taxon>Mucorineae</taxon>
        <taxon>Rhizopodaceae</taxon>
        <taxon>Rhizopus</taxon>
    </lineage>
</organism>
<proteinExistence type="predicted"/>
<evidence type="ECO:0000256" key="4">
    <source>
        <dbReference type="ARBA" id="ARBA00022989"/>
    </source>
</evidence>
<feature type="transmembrane region" description="Helical" evidence="7">
    <location>
        <begin position="6"/>
        <end position="24"/>
    </location>
</feature>
<evidence type="ECO:0000256" key="3">
    <source>
        <dbReference type="ARBA" id="ARBA00022692"/>
    </source>
</evidence>
<dbReference type="EMBL" id="JAANQT010000300">
    <property type="protein sequence ID" value="KAG1312255.1"/>
    <property type="molecule type" value="Genomic_DNA"/>
</dbReference>
<keyword evidence="9" id="KW-1185">Reference proteome</keyword>
<gene>
    <name evidence="8" type="ORF">G6F64_003166</name>
</gene>
<evidence type="ECO:0000256" key="1">
    <source>
        <dbReference type="ARBA" id="ARBA00004141"/>
    </source>
</evidence>
<dbReference type="Proteomes" id="UP000716291">
    <property type="component" value="Unassembled WGS sequence"/>
</dbReference>
<dbReference type="Pfam" id="PF03062">
    <property type="entry name" value="MBOAT"/>
    <property type="match status" value="1"/>
</dbReference>
<dbReference type="PANTHER" id="PTHR13906">
    <property type="entry name" value="PORCUPINE"/>
    <property type="match status" value="1"/>
</dbReference>
<keyword evidence="3 7" id="KW-0812">Transmembrane</keyword>
<evidence type="ECO:0000256" key="7">
    <source>
        <dbReference type="SAM" id="Phobius"/>
    </source>
</evidence>
<keyword evidence="4 7" id="KW-1133">Transmembrane helix</keyword>
<evidence type="ECO:0000313" key="8">
    <source>
        <dbReference type="EMBL" id="KAG1312255.1"/>
    </source>
</evidence>
<feature type="transmembrane region" description="Helical" evidence="7">
    <location>
        <begin position="128"/>
        <end position="145"/>
    </location>
</feature>
<evidence type="ECO:0000256" key="5">
    <source>
        <dbReference type="ARBA" id="ARBA00023136"/>
    </source>
</evidence>
<dbReference type="GO" id="GO:0016746">
    <property type="term" value="F:acyltransferase activity"/>
    <property type="evidence" value="ECO:0007669"/>
    <property type="project" value="UniProtKB-KW"/>
</dbReference>
<dbReference type="PANTHER" id="PTHR13906:SF4">
    <property type="entry name" value="LYSOPHOSPHOLIPID ACYLTRANSFERASE 6"/>
    <property type="match status" value="1"/>
</dbReference>
<evidence type="ECO:0008006" key="10">
    <source>
        <dbReference type="Google" id="ProtNLM"/>
    </source>
</evidence>
<feature type="transmembrane region" description="Helical" evidence="7">
    <location>
        <begin position="345"/>
        <end position="362"/>
    </location>
</feature>
<feature type="transmembrane region" description="Helical" evidence="7">
    <location>
        <begin position="76"/>
        <end position="97"/>
    </location>
</feature>